<dbReference type="EMBL" id="JALLKP010000004">
    <property type="protein sequence ID" value="KAK2195359.1"/>
    <property type="molecule type" value="Genomic_DNA"/>
</dbReference>
<keyword evidence="2" id="KW-1185">Reference proteome</keyword>
<name>A0AAD9PI99_9APIC</name>
<evidence type="ECO:0000313" key="2">
    <source>
        <dbReference type="Proteomes" id="UP001214638"/>
    </source>
</evidence>
<organism evidence="1 2">
    <name type="scientific">Babesia duncani</name>
    <dbReference type="NCBI Taxonomy" id="323732"/>
    <lineage>
        <taxon>Eukaryota</taxon>
        <taxon>Sar</taxon>
        <taxon>Alveolata</taxon>
        <taxon>Apicomplexa</taxon>
        <taxon>Aconoidasida</taxon>
        <taxon>Piroplasmida</taxon>
        <taxon>Babesiidae</taxon>
        <taxon>Babesia</taxon>
    </lineage>
</organism>
<comment type="caution">
    <text evidence="1">The sequence shown here is derived from an EMBL/GenBank/DDBJ whole genome shotgun (WGS) entry which is preliminary data.</text>
</comment>
<sequence>MSQNHPLDTKKILYIALLREHLSFNSGRHEPLLLKLERNLLNSPNSSINSPVIVNGAVENQQPRTPEASENHESVPKSLYGDLNWAPVCEYYWPVKVGDSSPLSPDGEALERRGKIGLDFWHWERDSAPLGYTPPLCTCKRPDIFKATLSAYVTGESTIENLVCDDNVCKGLLYIPYSLLEVSLNRVVCNAIEFAQKCNVPDNTDIYCGSMKHTIVLCTHDAEHERECLEAISASNLGAPLVFQVNKTNFIPFFKPVNTSKTAPIIAIDSRNPMGIGEMFAILKKIHLEIYKFNMATKQLQAIDPELLDNWSDGLNSLYKYTTVPNVSPDDYVVYELTESFSWDRRPLEFTRKHF</sequence>
<dbReference type="AlphaFoldDB" id="A0AAD9PI99"/>
<dbReference type="Proteomes" id="UP001214638">
    <property type="component" value="Unassembled WGS sequence"/>
</dbReference>
<dbReference type="GeneID" id="94337332"/>
<dbReference type="KEGG" id="bdw:94337332"/>
<gene>
    <name evidence="1" type="ORF">BdWA1_003035</name>
</gene>
<protein>
    <submittedName>
        <fullName evidence="1">Uncharacterized protein</fullName>
    </submittedName>
</protein>
<reference evidence="1" key="1">
    <citation type="journal article" date="2023" name="Nat. Microbiol.">
        <title>Babesia duncani multi-omics identifies virulence factors and drug targets.</title>
        <authorList>
            <person name="Singh P."/>
            <person name="Lonardi S."/>
            <person name="Liang Q."/>
            <person name="Vydyam P."/>
            <person name="Khabirova E."/>
            <person name="Fang T."/>
            <person name="Gihaz S."/>
            <person name="Thekkiniath J."/>
            <person name="Munshi M."/>
            <person name="Abel S."/>
            <person name="Ciampossin L."/>
            <person name="Batugedara G."/>
            <person name="Gupta M."/>
            <person name="Lu X.M."/>
            <person name="Lenz T."/>
            <person name="Chakravarty S."/>
            <person name="Cornillot E."/>
            <person name="Hu Y."/>
            <person name="Ma W."/>
            <person name="Gonzalez L.M."/>
            <person name="Sanchez S."/>
            <person name="Estrada K."/>
            <person name="Sanchez-Flores A."/>
            <person name="Montero E."/>
            <person name="Harb O.S."/>
            <person name="Le Roch K.G."/>
            <person name="Mamoun C.B."/>
        </authorList>
    </citation>
    <scope>NUCLEOTIDE SEQUENCE</scope>
    <source>
        <strain evidence="1">WA1</strain>
    </source>
</reference>
<accession>A0AAD9PI99</accession>
<evidence type="ECO:0000313" key="1">
    <source>
        <dbReference type="EMBL" id="KAK2195359.1"/>
    </source>
</evidence>
<dbReference type="RefSeq" id="XP_067802202.1">
    <property type="nucleotide sequence ID" value="XM_067948051.1"/>
</dbReference>
<proteinExistence type="predicted"/>